<dbReference type="PROSITE" id="PS00455">
    <property type="entry name" value="AMP_BINDING"/>
    <property type="match status" value="1"/>
</dbReference>
<gene>
    <name evidence="10" type="ORF">DSYM_27730</name>
</gene>
<evidence type="ECO:0000256" key="6">
    <source>
        <dbReference type="ARBA" id="ARBA00078862"/>
    </source>
</evidence>
<dbReference type="PANTHER" id="PTHR43347">
    <property type="entry name" value="ACYL-COA SYNTHETASE"/>
    <property type="match status" value="1"/>
</dbReference>
<dbReference type="Gene3D" id="3.40.50.12780">
    <property type="entry name" value="N-terminal domain of ligase-like"/>
    <property type="match status" value="1"/>
</dbReference>
<evidence type="ECO:0000256" key="1">
    <source>
        <dbReference type="ARBA" id="ARBA00006432"/>
    </source>
</evidence>
<reference evidence="10" key="1">
    <citation type="journal article" name="DNA Res.">
        <title>The physiological potential of anammox bacteria as revealed by their core genome structure.</title>
        <authorList>
            <person name="Okubo T."/>
            <person name="Toyoda A."/>
            <person name="Fukuhara K."/>
            <person name="Uchiyama I."/>
            <person name="Harigaya Y."/>
            <person name="Kuroiwa M."/>
            <person name="Suzuki T."/>
            <person name="Murakami Y."/>
            <person name="Suwa Y."/>
            <person name="Takami H."/>
        </authorList>
    </citation>
    <scope>NUCLEOTIDE SEQUENCE</scope>
    <source>
        <strain evidence="10">317325-3</strain>
    </source>
</reference>
<dbReference type="InterPro" id="IPR020845">
    <property type="entry name" value="AMP-binding_CS"/>
</dbReference>
<accession>A0A809SC84</accession>
<dbReference type="EMBL" id="AP021857">
    <property type="protein sequence ID" value="BBO22074.1"/>
    <property type="molecule type" value="Genomic_DNA"/>
</dbReference>
<dbReference type="Pfam" id="PF16177">
    <property type="entry name" value="ACAS_N"/>
    <property type="match status" value="1"/>
</dbReference>
<dbReference type="AlphaFoldDB" id="A0A809SC84"/>
<dbReference type="InterPro" id="IPR000873">
    <property type="entry name" value="AMP-dep_synth/lig_dom"/>
</dbReference>
<evidence type="ECO:0000256" key="3">
    <source>
        <dbReference type="ARBA" id="ARBA00022598"/>
    </source>
</evidence>
<dbReference type="Pfam" id="PF13193">
    <property type="entry name" value="AMP-binding_C"/>
    <property type="match status" value="1"/>
</dbReference>
<dbReference type="Gene3D" id="3.30.300.30">
    <property type="match status" value="1"/>
</dbReference>
<dbReference type="PANTHER" id="PTHR43347:SF3">
    <property type="entry name" value="ACYL-COA SYNTHETASE SHORT-CHAIN FAMILY MEMBER 3, MITOCHONDRIAL"/>
    <property type="match status" value="1"/>
</dbReference>
<feature type="domain" description="Acetyl-coenzyme A synthetase N-terminal" evidence="9">
    <location>
        <begin position="5"/>
        <end position="59"/>
    </location>
</feature>
<dbReference type="Proteomes" id="UP000662914">
    <property type="component" value="Chromosome"/>
</dbReference>
<proteinExistence type="inferred from homology"/>
<protein>
    <recommendedName>
        <fullName evidence="2">Propionate--CoA ligase</fullName>
    </recommendedName>
    <alternativeName>
        <fullName evidence="6">Propionyl-CoA synthetase</fullName>
    </alternativeName>
</protein>
<dbReference type="InterPro" id="IPR032387">
    <property type="entry name" value="ACAS_N"/>
</dbReference>
<dbReference type="KEGG" id="ddz:DSYM_27730"/>
<keyword evidence="5" id="KW-0067">ATP-binding</keyword>
<evidence type="ECO:0000256" key="4">
    <source>
        <dbReference type="ARBA" id="ARBA00022741"/>
    </source>
</evidence>
<feature type="domain" description="AMP-dependent synthetase/ligase" evidence="7">
    <location>
        <begin position="61"/>
        <end position="445"/>
    </location>
</feature>
<organism evidence="10 11">
    <name type="scientific">Candidatus Desulfobacillus denitrificans</name>
    <dbReference type="NCBI Taxonomy" id="2608985"/>
    <lineage>
        <taxon>Bacteria</taxon>
        <taxon>Pseudomonadati</taxon>
        <taxon>Pseudomonadota</taxon>
        <taxon>Betaproteobacteria</taxon>
        <taxon>Candidatus Desulfobacillus</taxon>
    </lineage>
</organism>
<name>A0A809SC84_9PROT</name>
<dbReference type="GO" id="GO:0019629">
    <property type="term" value="P:propionate catabolic process, 2-methylcitrate cycle"/>
    <property type="evidence" value="ECO:0007669"/>
    <property type="project" value="InterPro"/>
</dbReference>
<comment type="similarity">
    <text evidence="1">Belongs to the ATP-dependent AMP-binding enzyme family.</text>
</comment>
<dbReference type="GO" id="GO:0050218">
    <property type="term" value="F:propionate-CoA ligase activity"/>
    <property type="evidence" value="ECO:0007669"/>
    <property type="project" value="InterPro"/>
</dbReference>
<feature type="domain" description="AMP-binding enzyme C-terminal" evidence="8">
    <location>
        <begin position="513"/>
        <end position="596"/>
    </location>
</feature>
<dbReference type="InterPro" id="IPR042099">
    <property type="entry name" value="ANL_N_sf"/>
</dbReference>
<dbReference type="InterPro" id="IPR025110">
    <property type="entry name" value="AMP-bd_C"/>
</dbReference>
<dbReference type="GO" id="GO:0005524">
    <property type="term" value="F:ATP binding"/>
    <property type="evidence" value="ECO:0007669"/>
    <property type="project" value="UniProtKB-KW"/>
</dbReference>
<keyword evidence="3 10" id="KW-0436">Ligase</keyword>
<keyword evidence="4" id="KW-0547">Nucleotide-binding</keyword>
<evidence type="ECO:0000313" key="10">
    <source>
        <dbReference type="EMBL" id="BBO22074.1"/>
    </source>
</evidence>
<dbReference type="NCBIfam" id="NF007815">
    <property type="entry name" value="PRK10524.1"/>
    <property type="match status" value="1"/>
</dbReference>
<dbReference type="InterPro" id="IPR012694">
    <property type="entry name" value="Propion_PrpE"/>
</dbReference>
<dbReference type="Pfam" id="PF00501">
    <property type="entry name" value="AMP-binding"/>
    <property type="match status" value="1"/>
</dbReference>
<evidence type="ECO:0000256" key="5">
    <source>
        <dbReference type="ARBA" id="ARBA00022840"/>
    </source>
</evidence>
<dbReference type="NCBIfam" id="NF001208">
    <property type="entry name" value="PRK00174.1"/>
    <property type="match status" value="1"/>
</dbReference>
<dbReference type="NCBIfam" id="TIGR02316">
    <property type="entry name" value="propion_prpE"/>
    <property type="match status" value="1"/>
</dbReference>
<dbReference type="FunFam" id="3.40.50.12780:FF:000001">
    <property type="entry name" value="Acetyl-coenzyme A synthetase"/>
    <property type="match status" value="1"/>
</dbReference>
<dbReference type="SUPFAM" id="SSF56801">
    <property type="entry name" value="Acetyl-CoA synthetase-like"/>
    <property type="match status" value="1"/>
</dbReference>
<sequence>MGAKYQEFYRRSIEDRDAFWREQAALVDWHKPFGQVLDYGKPPFAKWFVGGEINLCHNAVDRHLATRADQPALIYISTETGEEKTYTYAELHAEVQRMAAVLQSLGVGKGDRVLIYMPMIAEALFAMLATVRIGAIHSVVFGGFAANSLATRIDDAQPKVMVTADAGMRAGRAVPYKHLVDESLRLSATPPQKVLIVNRGLDKDMPRVAGRDLDYAELRAQHLNASVPCTFVESSHPSYILYTSGTTGKPKGVQRDTGGYAVALAASMRHVYQANPGETYFATSDIGWVVGHSYIVYGPLINGMATVVYEGTPIRPDAGIWWKIVQDHKVTVMFSAPTAIRVLKKQDPAFLKKYDLSSLRHLFLAGEPLDEPTAKWIAEALGKPIYDHYWQTETGWALLTGLPGVEQHATKFGSPSFPAYGYDVRLLHEGTGQEVPPDEKGVVAVVPPLPPGCMTTVWGQDERFVQTYFTSFPGKQIYTTFDWGIRDKDGYYFILGRTDDVINVAGHRLGTREIEEAISAHAAVAEVAVVGVADPLKGQMPMAFAVVKDPAKIATPELRAALEKEVMGTVDGLLGPIARPKNVHFINQLPKTRSGKVLRRSIQAIAEGRDPGDLTTLDDPIGIQMVKDAVTGK</sequence>
<evidence type="ECO:0000259" key="7">
    <source>
        <dbReference type="Pfam" id="PF00501"/>
    </source>
</evidence>
<evidence type="ECO:0000256" key="2">
    <source>
        <dbReference type="ARBA" id="ARBA00013625"/>
    </source>
</evidence>
<evidence type="ECO:0000313" key="11">
    <source>
        <dbReference type="Proteomes" id="UP000662914"/>
    </source>
</evidence>
<evidence type="ECO:0000259" key="9">
    <source>
        <dbReference type="Pfam" id="PF16177"/>
    </source>
</evidence>
<dbReference type="InterPro" id="IPR045851">
    <property type="entry name" value="AMP-bd_C_sf"/>
</dbReference>
<evidence type="ECO:0000259" key="8">
    <source>
        <dbReference type="Pfam" id="PF13193"/>
    </source>
</evidence>